<evidence type="ECO:0000313" key="2">
    <source>
        <dbReference type="Proteomes" id="UP000271098"/>
    </source>
</evidence>
<dbReference type="OrthoDB" id="115198at2759"/>
<dbReference type="Proteomes" id="UP000271098">
    <property type="component" value="Unassembled WGS sequence"/>
</dbReference>
<dbReference type="AlphaFoldDB" id="A0A183CZG6"/>
<gene>
    <name evidence="1" type="ORF">GPUH_LOCUS1858</name>
</gene>
<proteinExistence type="predicted"/>
<name>A0A183CZG6_9BILA</name>
<evidence type="ECO:0000313" key="3">
    <source>
        <dbReference type="WBParaSite" id="GPUH_0000186201-mRNA-1"/>
    </source>
</evidence>
<dbReference type="EMBL" id="UYRT01002483">
    <property type="protein sequence ID" value="VDK31109.1"/>
    <property type="molecule type" value="Genomic_DNA"/>
</dbReference>
<organism evidence="3">
    <name type="scientific">Gongylonema pulchrum</name>
    <dbReference type="NCBI Taxonomy" id="637853"/>
    <lineage>
        <taxon>Eukaryota</taxon>
        <taxon>Metazoa</taxon>
        <taxon>Ecdysozoa</taxon>
        <taxon>Nematoda</taxon>
        <taxon>Chromadorea</taxon>
        <taxon>Rhabditida</taxon>
        <taxon>Spirurina</taxon>
        <taxon>Spiruromorpha</taxon>
        <taxon>Spiruroidea</taxon>
        <taxon>Gongylonematidae</taxon>
        <taxon>Gongylonema</taxon>
    </lineage>
</organism>
<keyword evidence="2" id="KW-1185">Reference proteome</keyword>
<evidence type="ECO:0000313" key="1">
    <source>
        <dbReference type="EMBL" id="VDK31109.1"/>
    </source>
</evidence>
<sequence length="86" mass="10185">MRNETVNGTSTSDAILVDPYRYNWTILEDGFCTTMHPNLAAIIVIHSATDHFERRCILRQMYGKAFYEQVKIFCNQPMLLWIFFYI</sequence>
<protein>
    <submittedName>
        <fullName evidence="3">Hexosyltransferase</fullName>
    </submittedName>
</protein>
<reference evidence="3" key="1">
    <citation type="submission" date="2016-06" db="UniProtKB">
        <authorList>
            <consortium name="WormBaseParasite"/>
        </authorList>
    </citation>
    <scope>IDENTIFICATION</scope>
</reference>
<reference evidence="1 2" key="2">
    <citation type="submission" date="2018-11" db="EMBL/GenBank/DDBJ databases">
        <authorList>
            <consortium name="Pathogen Informatics"/>
        </authorList>
    </citation>
    <scope>NUCLEOTIDE SEQUENCE [LARGE SCALE GENOMIC DNA]</scope>
</reference>
<accession>A0A183CZG6</accession>
<dbReference type="WBParaSite" id="GPUH_0000186201-mRNA-1">
    <property type="protein sequence ID" value="GPUH_0000186201-mRNA-1"/>
    <property type="gene ID" value="GPUH_0000186201"/>
</dbReference>